<evidence type="ECO:0000313" key="3">
    <source>
        <dbReference type="Proteomes" id="UP000694680"/>
    </source>
</evidence>
<dbReference type="AlphaFoldDB" id="A0A8C5GE13"/>
<organism evidence="2 3">
    <name type="scientific">Gouania willdenowi</name>
    <name type="common">Blunt-snouted clingfish</name>
    <name type="synonym">Lepadogaster willdenowi</name>
    <dbReference type="NCBI Taxonomy" id="441366"/>
    <lineage>
        <taxon>Eukaryota</taxon>
        <taxon>Metazoa</taxon>
        <taxon>Chordata</taxon>
        <taxon>Craniata</taxon>
        <taxon>Vertebrata</taxon>
        <taxon>Euteleostomi</taxon>
        <taxon>Actinopterygii</taxon>
        <taxon>Neopterygii</taxon>
        <taxon>Teleostei</taxon>
        <taxon>Neoteleostei</taxon>
        <taxon>Acanthomorphata</taxon>
        <taxon>Ovalentaria</taxon>
        <taxon>Blenniimorphae</taxon>
        <taxon>Blenniiformes</taxon>
        <taxon>Gobiesocoidei</taxon>
        <taxon>Gobiesocidae</taxon>
        <taxon>Gobiesocinae</taxon>
        <taxon>Gouania</taxon>
    </lineage>
</organism>
<dbReference type="Proteomes" id="UP000694680">
    <property type="component" value="Chromosome 22"/>
</dbReference>
<evidence type="ECO:0000259" key="1">
    <source>
        <dbReference type="Pfam" id="PF03372"/>
    </source>
</evidence>
<proteinExistence type="predicted"/>
<dbReference type="Gene3D" id="3.60.10.10">
    <property type="entry name" value="Endonuclease/exonuclease/phosphatase"/>
    <property type="match status" value="1"/>
</dbReference>
<reference evidence="2" key="1">
    <citation type="submission" date="2020-06" db="EMBL/GenBank/DDBJ databases">
        <authorList>
            <consortium name="Wellcome Sanger Institute Data Sharing"/>
        </authorList>
    </citation>
    <scope>NUCLEOTIDE SEQUENCE [LARGE SCALE GENOMIC DNA]</scope>
</reference>
<reference evidence="2" key="2">
    <citation type="submission" date="2025-08" db="UniProtKB">
        <authorList>
            <consortium name="Ensembl"/>
        </authorList>
    </citation>
    <scope>IDENTIFICATION</scope>
</reference>
<evidence type="ECO:0000313" key="2">
    <source>
        <dbReference type="Ensembl" id="ENSGWIP00000028886.1"/>
    </source>
</evidence>
<dbReference type="Pfam" id="PF03372">
    <property type="entry name" value="Exo_endo_phos"/>
    <property type="match status" value="1"/>
</dbReference>
<dbReference type="InterPro" id="IPR036691">
    <property type="entry name" value="Endo/exonu/phosph_ase_sf"/>
</dbReference>
<accession>A0A8C5GE13</accession>
<dbReference type="GO" id="GO:0003824">
    <property type="term" value="F:catalytic activity"/>
    <property type="evidence" value="ECO:0007669"/>
    <property type="project" value="InterPro"/>
</dbReference>
<keyword evidence="3" id="KW-1185">Reference proteome</keyword>
<dbReference type="SUPFAM" id="SSF56219">
    <property type="entry name" value="DNase I-like"/>
    <property type="match status" value="1"/>
</dbReference>
<protein>
    <recommendedName>
        <fullName evidence="1">Endonuclease/exonuclease/phosphatase domain-containing protein</fullName>
    </recommendedName>
</protein>
<sequence>MHGSCAPTRWWCGVAILVKENVFEEINCLYGDDDGRLLVVEGVKAGKNYRFINIHAPNKVIDRKVLFGEAERWCNDRAIMMGDFNVVLSRMDVSNVNKFLPDSSRDFLFKIMKEKNLVEIWRVLNPTVKVFSRVQVVQGKLKRSRIDFCFLTKNFVGERIYVDYKDCCWSDHSGMVLSLGGPCFQKRNGGTWCFNNSLLQQQAYVNMVHGLLLNVKYELFLTDDIIEWWEGFKVRIKKT</sequence>
<feature type="domain" description="Endonuclease/exonuclease/phosphatase" evidence="1">
    <location>
        <begin position="6"/>
        <end position="172"/>
    </location>
</feature>
<dbReference type="InterPro" id="IPR005135">
    <property type="entry name" value="Endo/exonuclease/phosphatase"/>
</dbReference>
<dbReference type="Ensembl" id="ENSGWIT00000031543.1">
    <property type="protein sequence ID" value="ENSGWIP00000028886.1"/>
    <property type="gene ID" value="ENSGWIG00000015121.1"/>
</dbReference>
<reference evidence="2" key="3">
    <citation type="submission" date="2025-09" db="UniProtKB">
        <authorList>
            <consortium name="Ensembl"/>
        </authorList>
    </citation>
    <scope>IDENTIFICATION</scope>
</reference>
<name>A0A8C5GE13_GOUWI</name>